<evidence type="ECO:0000313" key="4">
    <source>
        <dbReference type="EMBL" id="KAF2404336.1"/>
    </source>
</evidence>
<dbReference type="Pfam" id="PF01504">
    <property type="entry name" value="PIP5K"/>
    <property type="match status" value="1"/>
</dbReference>
<keyword evidence="2" id="KW-1133">Transmembrane helix</keyword>
<organism evidence="4 5">
    <name type="scientific">Trichodelitschia bisporula</name>
    <dbReference type="NCBI Taxonomy" id="703511"/>
    <lineage>
        <taxon>Eukaryota</taxon>
        <taxon>Fungi</taxon>
        <taxon>Dikarya</taxon>
        <taxon>Ascomycota</taxon>
        <taxon>Pezizomycotina</taxon>
        <taxon>Dothideomycetes</taxon>
        <taxon>Dothideomycetes incertae sedis</taxon>
        <taxon>Phaeotrichales</taxon>
        <taxon>Phaeotrichaceae</taxon>
        <taxon>Trichodelitschia</taxon>
    </lineage>
</organism>
<proteinExistence type="predicted"/>
<dbReference type="PANTHER" id="PTHR23086:SF126">
    <property type="entry name" value="PIPK DOMAIN-CONTAINING PROTEIN"/>
    <property type="match status" value="1"/>
</dbReference>
<feature type="transmembrane region" description="Helical" evidence="2">
    <location>
        <begin position="26"/>
        <end position="43"/>
    </location>
</feature>
<dbReference type="InterPro" id="IPR002498">
    <property type="entry name" value="PInositol-4-P-4/5-kinase_core"/>
</dbReference>
<dbReference type="SMART" id="SM00330">
    <property type="entry name" value="PIPKc"/>
    <property type="match status" value="1"/>
</dbReference>
<reference evidence="4" key="1">
    <citation type="journal article" date="2020" name="Stud. Mycol.">
        <title>101 Dothideomycetes genomes: a test case for predicting lifestyles and emergence of pathogens.</title>
        <authorList>
            <person name="Haridas S."/>
            <person name="Albert R."/>
            <person name="Binder M."/>
            <person name="Bloem J."/>
            <person name="Labutti K."/>
            <person name="Salamov A."/>
            <person name="Andreopoulos B."/>
            <person name="Baker S."/>
            <person name="Barry K."/>
            <person name="Bills G."/>
            <person name="Bluhm B."/>
            <person name="Cannon C."/>
            <person name="Castanera R."/>
            <person name="Culley D."/>
            <person name="Daum C."/>
            <person name="Ezra D."/>
            <person name="Gonzalez J."/>
            <person name="Henrissat B."/>
            <person name="Kuo A."/>
            <person name="Liang C."/>
            <person name="Lipzen A."/>
            <person name="Lutzoni F."/>
            <person name="Magnuson J."/>
            <person name="Mondo S."/>
            <person name="Nolan M."/>
            <person name="Ohm R."/>
            <person name="Pangilinan J."/>
            <person name="Park H.-J."/>
            <person name="Ramirez L."/>
            <person name="Alfaro M."/>
            <person name="Sun H."/>
            <person name="Tritt A."/>
            <person name="Yoshinaga Y."/>
            <person name="Zwiers L.-H."/>
            <person name="Turgeon B."/>
            <person name="Goodwin S."/>
            <person name="Spatafora J."/>
            <person name="Crous P."/>
            <person name="Grigoriev I."/>
        </authorList>
    </citation>
    <scope>NUCLEOTIDE SEQUENCE</scope>
    <source>
        <strain evidence="4">CBS 262.69</strain>
    </source>
</reference>
<evidence type="ECO:0000256" key="1">
    <source>
        <dbReference type="PROSITE-ProRule" id="PRU00781"/>
    </source>
</evidence>
<keyword evidence="2" id="KW-0812">Transmembrane</keyword>
<keyword evidence="5" id="KW-1185">Reference proteome</keyword>
<protein>
    <submittedName>
        <fullName evidence="4">SAICAR synthase-like protein</fullName>
    </submittedName>
</protein>
<dbReference type="Gene3D" id="3.30.800.10">
    <property type="entry name" value="Phosphatidylinositol Phosphate Kinase II Beta"/>
    <property type="match status" value="1"/>
</dbReference>
<dbReference type="AlphaFoldDB" id="A0A6G1I889"/>
<dbReference type="Gene3D" id="3.30.810.10">
    <property type="entry name" value="2-Layer Sandwich"/>
    <property type="match status" value="1"/>
</dbReference>
<gene>
    <name evidence="4" type="ORF">EJ06DRAFT_540952</name>
</gene>
<dbReference type="Proteomes" id="UP000799640">
    <property type="component" value="Unassembled WGS sequence"/>
</dbReference>
<dbReference type="GO" id="GO:0005886">
    <property type="term" value="C:plasma membrane"/>
    <property type="evidence" value="ECO:0007669"/>
    <property type="project" value="TreeGrafter"/>
</dbReference>
<name>A0A6G1I889_9PEZI</name>
<keyword evidence="1" id="KW-0418">Kinase</keyword>
<dbReference type="PANTHER" id="PTHR23086">
    <property type="entry name" value="PHOSPHATIDYLINOSITOL-4-PHOSPHATE 5-KINASE"/>
    <property type="match status" value="1"/>
</dbReference>
<dbReference type="InterPro" id="IPR027484">
    <property type="entry name" value="PInositol-4-P-5-kinase_N"/>
</dbReference>
<evidence type="ECO:0000256" key="2">
    <source>
        <dbReference type="SAM" id="Phobius"/>
    </source>
</evidence>
<dbReference type="InterPro" id="IPR027483">
    <property type="entry name" value="PInositol-4-P-4/5-kinase_C_sf"/>
</dbReference>
<dbReference type="GO" id="GO:0046854">
    <property type="term" value="P:phosphatidylinositol phosphate biosynthetic process"/>
    <property type="evidence" value="ECO:0007669"/>
    <property type="project" value="TreeGrafter"/>
</dbReference>
<keyword evidence="1" id="KW-0067">ATP-binding</keyword>
<accession>A0A6G1I889</accession>
<dbReference type="InterPro" id="IPR023610">
    <property type="entry name" value="PInositol-4/5-P-5/4-kinase"/>
</dbReference>
<keyword evidence="1" id="KW-0808">Transferase</keyword>
<keyword evidence="1" id="KW-0547">Nucleotide-binding</keyword>
<evidence type="ECO:0000259" key="3">
    <source>
        <dbReference type="PROSITE" id="PS51455"/>
    </source>
</evidence>
<feature type="domain" description="PIPK" evidence="3">
    <location>
        <begin position="1"/>
        <end position="341"/>
    </location>
</feature>
<sequence length="361" mass="42022">MGQREVSVCKSILRAIFHDYKDKRTLLLRIFAFFTFFQIRLARYREELFKKLRTDIWGLDENEYRESFRSHERKGKLKAMGDLGYSGSTFFSTPNSKFLIKSLPRRSEYTFFCRDLLQPYFDHMVENPNCLLVRITDLLYSPFVTLGGILGLAPPCHIVMENILYGKESDSEGDKWETYDLKPISYFYPERDIAGGNLAPDSVKERLFDKFEDTIRVTENDRIMLLQTLQKDTKILEECNAVDYSLFVVRYPPPTEGHVRHIPSLKSHCSQWRSGVPSVDGKWIYKVVVLDFFWAKHKFQAKAMTGLISAFNLISRKGHMSITTDPDEYRERFLRMVDSLVESDQTTGVAETTSRIPSTTE</sequence>
<dbReference type="SUPFAM" id="SSF56104">
    <property type="entry name" value="SAICAR synthase-like"/>
    <property type="match status" value="1"/>
</dbReference>
<evidence type="ECO:0000313" key="5">
    <source>
        <dbReference type="Proteomes" id="UP000799640"/>
    </source>
</evidence>
<dbReference type="GO" id="GO:0016308">
    <property type="term" value="F:1-phosphatidylinositol-4-phosphate 5-kinase activity"/>
    <property type="evidence" value="ECO:0007669"/>
    <property type="project" value="TreeGrafter"/>
</dbReference>
<dbReference type="PROSITE" id="PS51455">
    <property type="entry name" value="PIPK"/>
    <property type="match status" value="1"/>
</dbReference>
<keyword evidence="2" id="KW-0472">Membrane</keyword>
<dbReference type="OrthoDB" id="70770at2759"/>
<dbReference type="GO" id="GO:0005524">
    <property type="term" value="F:ATP binding"/>
    <property type="evidence" value="ECO:0007669"/>
    <property type="project" value="UniProtKB-UniRule"/>
</dbReference>
<dbReference type="EMBL" id="ML996688">
    <property type="protein sequence ID" value="KAF2404336.1"/>
    <property type="molecule type" value="Genomic_DNA"/>
</dbReference>